<organism evidence="1 2">
    <name type="scientific">Devosia riboflavina</name>
    <dbReference type="NCBI Taxonomy" id="46914"/>
    <lineage>
        <taxon>Bacteria</taxon>
        <taxon>Pseudomonadati</taxon>
        <taxon>Pseudomonadota</taxon>
        <taxon>Alphaproteobacteria</taxon>
        <taxon>Hyphomicrobiales</taxon>
        <taxon>Devosiaceae</taxon>
        <taxon>Devosia</taxon>
    </lineage>
</organism>
<evidence type="ECO:0000313" key="2">
    <source>
        <dbReference type="Proteomes" id="UP000028981"/>
    </source>
</evidence>
<comment type="caution">
    <text evidence="1">The sequence shown here is derived from an EMBL/GenBank/DDBJ whole genome shotgun (WGS) entry which is preliminary data.</text>
</comment>
<dbReference type="Proteomes" id="UP000028981">
    <property type="component" value="Unassembled WGS sequence"/>
</dbReference>
<evidence type="ECO:0000313" key="1">
    <source>
        <dbReference type="EMBL" id="KFL30628.1"/>
    </source>
</evidence>
<sequence length="172" mass="19289">MSLFVRPQDLKSKSRTLRHRDTRRKLSSILFDSLSRLDEVAVIGSDPLVTHFAVSLGLEAASLATCQAMLDERLVTLVGVPSRHWFRPDTMKLLLSLKAEMERCGRPCVLLPQRAITMLARRDAGRERARMLIELIRDPVRMGVDHACCSRHIGDPVGCRAMQLLTGTDCLP</sequence>
<proteinExistence type="predicted"/>
<gene>
    <name evidence="1" type="ORF">JP75_14225</name>
</gene>
<dbReference type="EMBL" id="JQGC01000012">
    <property type="protein sequence ID" value="KFL30628.1"/>
    <property type="molecule type" value="Genomic_DNA"/>
</dbReference>
<protein>
    <submittedName>
        <fullName evidence="1">Uncharacterized protein</fullName>
    </submittedName>
</protein>
<accession>A0A087M175</accession>
<dbReference type="STRING" id="46914.JP75_14225"/>
<reference evidence="1 2" key="1">
    <citation type="submission" date="2014-08" db="EMBL/GenBank/DDBJ databases">
        <authorList>
            <person name="Hassan Y.I."/>
            <person name="Lepp D."/>
            <person name="Zhou T."/>
        </authorList>
    </citation>
    <scope>NUCLEOTIDE SEQUENCE [LARGE SCALE GENOMIC DNA]</scope>
    <source>
        <strain evidence="1 2">IFO13584</strain>
    </source>
</reference>
<name>A0A087M175_9HYPH</name>
<dbReference type="OrthoDB" id="9883274at2"/>
<dbReference type="AlphaFoldDB" id="A0A087M175"/>
<keyword evidence="2" id="KW-1185">Reference proteome</keyword>
<dbReference type="RefSeq" id="WP_035083873.1">
    <property type="nucleotide sequence ID" value="NZ_JQGC01000012.1"/>
</dbReference>